<comment type="caution">
    <text evidence="2">The sequence shown here is derived from an EMBL/GenBank/DDBJ whole genome shotgun (WGS) entry which is preliminary data.</text>
</comment>
<accession>A0A5B0P7K8</accession>
<keyword evidence="1" id="KW-0732">Signal</keyword>
<name>A0A5B0P7K8_PUCGR</name>
<dbReference type="Proteomes" id="UP000324748">
    <property type="component" value="Unassembled WGS sequence"/>
</dbReference>
<feature type="chain" id="PRO_5023124798" evidence="1">
    <location>
        <begin position="21"/>
        <end position="125"/>
    </location>
</feature>
<sequence length="125" mass="13880">MTSIFMLLALLQKKCRLVDSDSIANDLPTPLIADGITNAYLDTDRSFLALLFMTTDLVRLATSIQIAPFLLSSDQFTTIMTYRLDSTPRVSPNDFDTPKTTPLSTPLLYIITPSPSSCRLIDHSH</sequence>
<proteinExistence type="predicted"/>
<protein>
    <submittedName>
        <fullName evidence="2">Uncharacterized protein</fullName>
    </submittedName>
</protein>
<feature type="signal peptide" evidence="1">
    <location>
        <begin position="1"/>
        <end position="20"/>
    </location>
</feature>
<evidence type="ECO:0000313" key="3">
    <source>
        <dbReference type="Proteomes" id="UP000324748"/>
    </source>
</evidence>
<dbReference type="AlphaFoldDB" id="A0A5B0P7K8"/>
<gene>
    <name evidence="2" type="ORF">PGT21_026542</name>
</gene>
<dbReference type="EMBL" id="VSWC01000067">
    <property type="protein sequence ID" value="KAA1096722.1"/>
    <property type="molecule type" value="Genomic_DNA"/>
</dbReference>
<evidence type="ECO:0000313" key="2">
    <source>
        <dbReference type="EMBL" id="KAA1096722.1"/>
    </source>
</evidence>
<keyword evidence="3" id="KW-1185">Reference proteome</keyword>
<reference evidence="2 3" key="1">
    <citation type="submission" date="2019-05" db="EMBL/GenBank/DDBJ databases">
        <title>Emergence of the Ug99 lineage of the wheat stem rust pathogen through somatic hybridization.</title>
        <authorList>
            <person name="Li F."/>
            <person name="Upadhyaya N.M."/>
            <person name="Sperschneider J."/>
            <person name="Matny O."/>
            <person name="Nguyen-Phuc H."/>
            <person name="Mago R."/>
            <person name="Raley C."/>
            <person name="Miller M.E."/>
            <person name="Silverstein K.A.T."/>
            <person name="Henningsen E."/>
            <person name="Hirsch C.D."/>
            <person name="Visser B."/>
            <person name="Pretorius Z.A."/>
            <person name="Steffenson B.J."/>
            <person name="Schwessinger B."/>
            <person name="Dodds P.N."/>
            <person name="Figueroa M."/>
        </authorList>
    </citation>
    <scope>NUCLEOTIDE SEQUENCE [LARGE SCALE GENOMIC DNA]</scope>
    <source>
        <strain evidence="2">21-0</strain>
    </source>
</reference>
<evidence type="ECO:0000256" key="1">
    <source>
        <dbReference type="SAM" id="SignalP"/>
    </source>
</evidence>
<organism evidence="2 3">
    <name type="scientific">Puccinia graminis f. sp. tritici</name>
    <dbReference type="NCBI Taxonomy" id="56615"/>
    <lineage>
        <taxon>Eukaryota</taxon>
        <taxon>Fungi</taxon>
        <taxon>Dikarya</taxon>
        <taxon>Basidiomycota</taxon>
        <taxon>Pucciniomycotina</taxon>
        <taxon>Pucciniomycetes</taxon>
        <taxon>Pucciniales</taxon>
        <taxon>Pucciniaceae</taxon>
        <taxon>Puccinia</taxon>
    </lineage>
</organism>